<organism evidence="1 2">
    <name type="scientific">Plakobranchus ocellatus</name>
    <dbReference type="NCBI Taxonomy" id="259542"/>
    <lineage>
        <taxon>Eukaryota</taxon>
        <taxon>Metazoa</taxon>
        <taxon>Spiralia</taxon>
        <taxon>Lophotrochozoa</taxon>
        <taxon>Mollusca</taxon>
        <taxon>Gastropoda</taxon>
        <taxon>Heterobranchia</taxon>
        <taxon>Euthyneura</taxon>
        <taxon>Panpulmonata</taxon>
        <taxon>Sacoglossa</taxon>
        <taxon>Placobranchoidea</taxon>
        <taxon>Plakobranchidae</taxon>
        <taxon>Plakobranchus</taxon>
    </lineage>
</organism>
<comment type="caution">
    <text evidence="1">The sequence shown here is derived from an EMBL/GenBank/DDBJ whole genome shotgun (WGS) entry which is preliminary data.</text>
</comment>
<dbReference type="EMBL" id="BLXT01000368">
    <property type="protein sequence ID" value="GFN76178.1"/>
    <property type="molecule type" value="Genomic_DNA"/>
</dbReference>
<protein>
    <submittedName>
        <fullName evidence="1">Uncharacterized protein</fullName>
    </submittedName>
</protein>
<name>A0AAV3Y2E7_9GAST</name>
<sequence length="138" mass="15734">MEFLERSDGLCMSTYLRTVTRTPSSLLQLRSTRAEELKPCEDVYLTRVSPDLGPSMLATSEPSRWQSCFVLFPYADDYHSEDLQELKNVTMIADSRLLGRCSAAMTFVMKWLKQKAAYLHGDDFVASHVADLMPCKNR</sequence>
<gene>
    <name evidence="1" type="ORF">PoB_000268400</name>
</gene>
<proteinExistence type="predicted"/>
<keyword evidence="2" id="KW-1185">Reference proteome</keyword>
<evidence type="ECO:0000313" key="2">
    <source>
        <dbReference type="Proteomes" id="UP000735302"/>
    </source>
</evidence>
<accession>A0AAV3Y2E7</accession>
<dbReference type="AlphaFoldDB" id="A0AAV3Y2E7"/>
<dbReference type="Proteomes" id="UP000735302">
    <property type="component" value="Unassembled WGS sequence"/>
</dbReference>
<evidence type="ECO:0000313" key="1">
    <source>
        <dbReference type="EMBL" id="GFN76178.1"/>
    </source>
</evidence>
<reference evidence="1 2" key="1">
    <citation type="journal article" date="2021" name="Elife">
        <title>Chloroplast acquisition without the gene transfer in kleptoplastic sea slugs, Plakobranchus ocellatus.</title>
        <authorList>
            <person name="Maeda T."/>
            <person name="Takahashi S."/>
            <person name="Yoshida T."/>
            <person name="Shimamura S."/>
            <person name="Takaki Y."/>
            <person name="Nagai Y."/>
            <person name="Toyoda A."/>
            <person name="Suzuki Y."/>
            <person name="Arimoto A."/>
            <person name="Ishii H."/>
            <person name="Satoh N."/>
            <person name="Nishiyama T."/>
            <person name="Hasebe M."/>
            <person name="Maruyama T."/>
            <person name="Minagawa J."/>
            <person name="Obokata J."/>
            <person name="Shigenobu S."/>
        </authorList>
    </citation>
    <scope>NUCLEOTIDE SEQUENCE [LARGE SCALE GENOMIC DNA]</scope>
</reference>